<evidence type="ECO:0000259" key="5">
    <source>
        <dbReference type="Pfam" id="PF21070"/>
    </source>
</evidence>
<keyword evidence="1" id="KW-0472">Membrane</keyword>
<dbReference type="InterPro" id="IPR025743">
    <property type="entry name" value="TssM1_N"/>
</dbReference>
<protein>
    <submittedName>
        <fullName evidence="6">Type VI secretion system membrane subunit TssM</fullName>
    </submittedName>
</protein>
<keyword evidence="1" id="KW-0812">Transmembrane</keyword>
<keyword evidence="1" id="KW-1133">Transmembrane helix</keyword>
<proteinExistence type="predicted"/>
<feature type="transmembrane region" description="Helical" evidence="1">
    <location>
        <begin position="416"/>
        <end position="439"/>
    </location>
</feature>
<dbReference type="Pfam" id="PF21070">
    <property type="entry name" value="IcmF_helical"/>
    <property type="match status" value="1"/>
</dbReference>
<reference evidence="6 7" key="1">
    <citation type="submission" date="2017-09" db="EMBL/GenBank/DDBJ databases">
        <title>Sphingomonas adhaesiva DSM 7418, whole genome shotgun sequence.</title>
        <authorList>
            <person name="Feng G."/>
            <person name="Zhu H."/>
        </authorList>
    </citation>
    <scope>NUCLEOTIDE SEQUENCE [LARGE SCALE GENOMIC DNA]</scope>
    <source>
        <strain evidence="6 7">DSM 7418</strain>
    </source>
</reference>
<dbReference type="PANTHER" id="PTHR36153:SF1">
    <property type="entry name" value="TYPE VI SECRETION SYSTEM COMPONENT TSSM1"/>
    <property type="match status" value="1"/>
</dbReference>
<name>A0A2A4I5P7_9SPHN</name>
<evidence type="ECO:0000259" key="2">
    <source>
        <dbReference type="Pfam" id="PF06744"/>
    </source>
</evidence>
<dbReference type="InterPro" id="IPR009612">
    <property type="entry name" value="IcmF-rel"/>
</dbReference>
<dbReference type="PANTHER" id="PTHR36153">
    <property type="entry name" value="INNER MEMBRANE PROTEIN-RELATED"/>
    <property type="match status" value="1"/>
</dbReference>
<dbReference type="InterPro" id="IPR048677">
    <property type="entry name" value="TssM1_hel"/>
</dbReference>
<feature type="transmembrane region" description="Helical" evidence="1">
    <location>
        <begin position="7"/>
        <end position="31"/>
    </location>
</feature>
<dbReference type="Pfam" id="PF14331">
    <property type="entry name" value="IcmF-related_N"/>
    <property type="match status" value="1"/>
</dbReference>
<feature type="domain" description="Type VI secretion system IcmF C-terminal" evidence="2">
    <location>
        <begin position="1037"/>
        <end position="1129"/>
    </location>
</feature>
<dbReference type="AlphaFoldDB" id="A0A2A4I5P7"/>
<dbReference type="EMBL" id="NWVC01000008">
    <property type="protein sequence ID" value="PCG13486.1"/>
    <property type="molecule type" value="Genomic_DNA"/>
</dbReference>
<dbReference type="InterPro" id="IPR010623">
    <property type="entry name" value="IcmF_C"/>
</dbReference>
<feature type="transmembrane region" description="Helical" evidence="1">
    <location>
        <begin position="37"/>
        <end position="57"/>
    </location>
</feature>
<feature type="domain" description="Type VI secretion system component TssM1 helical" evidence="5">
    <location>
        <begin position="929"/>
        <end position="1025"/>
    </location>
</feature>
<feature type="domain" description="Type VI secretion system component TssM1 N-terminal" evidence="4">
    <location>
        <begin position="172"/>
        <end position="424"/>
    </location>
</feature>
<evidence type="ECO:0000256" key="1">
    <source>
        <dbReference type="SAM" id="Phobius"/>
    </source>
</evidence>
<organism evidence="6 7">
    <name type="scientific">Sphingomonas adhaesiva</name>
    <dbReference type="NCBI Taxonomy" id="28212"/>
    <lineage>
        <taxon>Bacteria</taxon>
        <taxon>Pseudomonadati</taxon>
        <taxon>Pseudomonadota</taxon>
        <taxon>Alphaproteobacteria</taxon>
        <taxon>Sphingomonadales</taxon>
        <taxon>Sphingomonadaceae</taxon>
        <taxon>Sphingomonas</taxon>
    </lineage>
</organism>
<comment type="caution">
    <text evidence="6">The sequence shown here is derived from an EMBL/GenBank/DDBJ whole genome shotgun (WGS) entry which is preliminary data.</text>
</comment>
<accession>A0A2A4I5P7</accession>
<evidence type="ECO:0000313" key="6">
    <source>
        <dbReference type="EMBL" id="PCG13486.1"/>
    </source>
</evidence>
<evidence type="ECO:0000313" key="7">
    <source>
        <dbReference type="Proteomes" id="UP000218323"/>
    </source>
</evidence>
<dbReference type="InterPro" id="IPR053156">
    <property type="entry name" value="T6SS_TssM-like"/>
</dbReference>
<dbReference type="SUPFAM" id="SSF52540">
    <property type="entry name" value="P-loop containing nucleoside triphosphate hydrolases"/>
    <property type="match status" value="1"/>
</dbReference>
<evidence type="ECO:0000259" key="3">
    <source>
        <dbReference type="Pfam" id="PF06761"/>
    </source>
</evidence>
<feature type="domain" description="IcmF-related" evidence="3">
    <location>
        <begin position="485"/>
        <end position="791"/>
    </location>
</feature>
<evidence type="ECO:0000259" key="4">
    <source>
        <dbReference type="Pfam" id="PF14331"/>
    </source>
</evidence>
<keyword evidence="7" id="KW-1185">Reference proteome</keyword>
<dbReference type="InterPro" id="IPR017731">
    <property type="entry name" value="TssM1-like"/>
</dbReference>
<dbReference type="NCBIfam" id="TIGR03348">
    <property type="entry name" value="VI_IcmF"/>
    <property type="match status" value="1"/>
</dbReference>
<dbReference type="CDD" id="cd00882">
    <property type="entry name" value="Ras_like_GTPase"/>
    <property type="match status" value="1"/>
</dbReference>
<dbReference type="Pfam" id="PF06744">
    <property type="entry name" value="IcmF_C"/>
    <property type="match status" value="1"/>
</dbReference>
<gene>
    <name evidence="6" type="primary">icmF</name>
    <name evidence="6" type="ORF">COA07_14410</name>
</gene>
<dbReference type="Proteomes" id="UP000218323">
    <property type="component" value="Unassembled WGS sequence"/>
</dbReference>
<dbReference type="InterPro" id="IPR027417">
    <property type="entry name" value="P-loop_NTPase"/>
</dbReference>
<dbReference type="Pfam" id="PF06761">
    <property type="entry name" value="IcmF-related"/>
    <property type="match status" value="1"/>
</dbReference>
<sequence>MKRALRNWHVVTITAAVLVALLLCLGLPLFVLALRPWWVRLLLAFVVAVAWGAAAWWRARRAARAAAQLEAAVATEDEGDVAAGRLRGALAQLRSAGGGGRDYLYARPWYVIIGPPGAGKTTALRASGLRFPVVDQAMKGVGGTRNLDFWFADEAVLVDTAGRYTTQDSDAAEDAAGWRGFLDALRRHRPARPINGVLVAIGLDDIATGDVRAIDDHAAAVRRRLAELSDTLGVDLPVYCLFTKADLLAGFTDYFADLDVEGRRSVLGHSFAVEQAPDAAALAGGFDTVVQAVADRQPARLAAEPDVERRGLILGFPTQLGGLRARMVRFLEGAFPTAPAGGTSVTLRGFYLTSGTQEGTPLDRLLAGVAQVFDRPQAAPGGSGGRAYFLNRLLSEVVFPEAGLARLRGAARRSRAARAGGAVAAVAAAALLVTALWTVSFLRNRHEQDALASAARAAEESIRQRGIDMVQVNANDAGLEEVAAALDQLRQLPGGYADRVAGYPPLTMRFGLWQRGLSDQAVQAYEQALRRILLPRVMLRMEAVLAGVQGDPLAVYEPLKAYLMIGGQRPGGIDARPLRAFVTADWERGALAGADRAELRRRLAAHLDALIAAGDVERVWANRQVPLDAGIVTAARATVQSMPPADRAYAMLRYGTAATAGRDWQAARVIASADAAAFADPAAVGALSVPYFLTRDGYAKAYRSGLLTIAEQLRRDAWVLGSDGGAGLGELTALRPQIAQRYAADYAGAWDAVVAALKPGALFADPAALGAFTRLPSPFAKLLREVRAQTQLGNPDAADMVAGGLMVRATSKLGAAAPVAGAMLTPAGGNSADAGAMIATHFAELNTYVGDGKQPSPLDQFVDAVKTGGQAVLAARAGGAAGGPALQVALDQANATIALQAQQAPGALKSFAADLAQGGATAKSAVAQGNLQQAWAQTMLPSCRAATQDKYPFFAASTADASVSETVQLFGPGGLPGFVDANLKPVLDTSGPVWRWRSDDPAAAAFDPGSADALAKTMQIRDLLIAGQPFKAQLATTGPGVDAVELSAGSTYRLDAGTRDARQYQWSLQGGLPEAHVTLFKGGQKVDEIATAGPWAIFRLFDKARRRNDGQTAFLATFGSGDATATLRIILPDDRNPFGHGGLWTFRCPSAL</sequence>